<keyword evidence="4" id="KW-1185">Reference proteome</keyword>
<name>A0A4R5KBD7_9BACL</name>
<dbReference type="AlphaFoldDB" id="A0A4R5KBD7"/>
<evidence type="ECO:0000313" key="3">
    <source>
        <dbReference type="EMBL" id="TDF92346.1"/>
    </source>
</evidence>
<accession>A0A4R5KBD7</accession>
<evidence type="ECO:0000313" key="4">
    <source>
        <dbReference type="Proteomes" id="UP000295636"/>
    </source>
</evidence>
<dbReference type="InterPro" id="IPR029052">
    <property type="entry name" value="Metallo-depent_PP-like"/>
</dbReference>
<comment type="caution">
    <text evidence="3">The sequence shown here is derived from an EMBL/GenBank/DDBJ whole genome shotgun (WGS) entry which is preliminary data.</text>
</comment>
<sequence>MRKTSIGSALLSLFLCLMFVLPTGADAQPEEKPLFGFSVLSDIHVEAWSGESQNKFANALADLQQAAPDSLALILNGDLTNGLPGDYLTLNSLLKENPHPQSVFASIGNHEFYKSWFKGSGSWSSDTFPNGETEQASIQRFLQFTGESSVYYQKKIQGFPFIFLGSEQYRQSNPDNAENAYLSQTQLDWLRQSLLNAQYTYGLNRPIFVFLHQPLSDTVSGSECCINYRSVIQDKELRNILSAFPQVILFTSHSHMNLRLPKTFVQDLFTMVNTSSASDPWTSDSNGAYKPLGGNASEGLYVEVYPNSRVVIKGRDFANHAWIPEAQYTVLPPSARNPARSGG</sequence>
<feature type="signal peptide" evidence="1">
    <location>
        <begin position="1"/>
        <end position="27"/>
    </location>
</feature>
<protein>
    <submittedName>
        <fullName evidence="3">Metallophosphoesterase</fullName>
    </submittedName>
</protein>
<organism evidence="3 4">
    <name type="scientific">Paenibacillus piri</name>
    <dbReference type="NCBI Taxonomy" id="2547395"/>
    <lineage>
        <taxon>Bacteria</taxon>
        <taxon>Bacillati</taxon>
        <taxon>Bacillota</taxon>
        <taxon>Bacilli</taxon>
        <taxon>Bacillales</taxon>
        <taxon>Paenibacillaceae</taxon>
        <taxon>Paenibacillus</taxon>
    </lineage>
</organism>
<evidence type="ECO:0000256" key="1">
    <source>
        <dbReference type="SAM" id="SignalP"/>
    </source>
</evidence>
<keyword evidence="1" id="KW-0732">Signal</keyword>
<dbReference type="SUPFAM" id="SSF56300">
    <property type="entry name" value="Metallo-dependent phosphatases"/>
    <property type="match status" value="1"/>
</dbReference>
<dbReference type="Pfam" id="PF00149">
    <property type="entry name" value="Metallophos"/>
    <property type="match status" value="1"/>
</dbReference>
<feature type="chain" id="PRO_5020931145" evidence="1">
    <location>
        <begin position="28"/>
        <end position="343"/>
    </location>
</feature>
<reference evidence="3 4" key="1">
    <citation type="submission" date="2019-03" db="EMBL/GenBank/DDBJ databases">
        <title>This is whole genome sequence of Paenibacillus sp MS74 strain.</title>
        <authorList>
            <person name="Trinh H.N."/>
        </authorList>
    </citation>
    <scope>NUCLEOTIDE SEQUENCE [LARGE SCALE GENOMIC DNA]</scope>
    <source>
        <strain evidence="3 4">MS74</strain>
    </source>
</reference>
<proteinExistence type="predicted"/>
<dbReference type="Proteomes" id="UP000295636">
    <property type="component" value="Unassembled WGS sequence"/>
</dbReference>
<evidence type="ECO:0000259" key="2">
    <source>
        <dbReference type="Pfam" id="PF00149"/>
    </source>
</evidence>
<dbReference type="Gene3D" id="3.60.21.10">
    <property type="match status" value="1"/>
</dbReference>
<dbReference type="PANTHER" id="PTHR43143:SF4">
    <property type="entry name" value="CALCINEURIN-LIKE PHOSPHOESTERASE DOMAIN-CONTAINING PROTEIN"/>
    <property type="match status" value="1"/>
</dbReference>
<dbReference type="InterPro" id="IPR051918">
    <property type="entry name" value="STPP_CPPED1"/>
</dbReference>
<dbReference type="GO" id="GO:0016787">
    <property type="term" value="F:hydrolase activity"/>
    <property type="evidence" value="ECO:0007669"/>
    <property type="project" value="InterPro"/>
</dbReference>
<gene>
    <name evidence="3" type="ORF">E1757_30210</name>
</gene>
<dbReference type="EMBL" id="SMRT01000021">
    <property type="protein sequence ID" value="TDF92346.1"/>
    <property type="molecule type" value="Genomic_DNA"/>
</dbReference>
<dbReference type="InterPro" id="IPR004843">
    <property type="entry name" value="Calcineurin-like_PHP"/>
</dbReference>
<dbReference type="PANTHER" id="PTHR43143">
    <property type="entry name" value="METALLOPHOSPHOESTERASE, CALCINEURIN SUPERFAMILY"/>
    <property type="match status" value="1"/>
</dbReference>
<dbReference type="OrthoDB" id="1645838at2"/>
<feature type="domain" description="Calcineurin-like phosphoesterase" evidence="2">
    <location>
        <begin position="39"/>
        <end position="255"/>
    </location>
</feature>
<dbReference type="RefSeq" id="WP_133235304.1">
    <property type="nucleotide sequence ID" value="NZ_SMRT01000021.1"/>
</dbReference>